<feature type="transmembrane region" description="Helical" evidence="6">
    <location>
        <begin position="302"/>
        <end position="323"/>
    </location>
</feature>
<protein>
    <submittedName>
        <fullName evidence="8">MFS transporter</fullName>
    </submittedName>
</protein>
<evidence type="ECO:0000256" key="3">
    <source>
        <dbReference type="ARBA" id="ARBA00022692"/>
    </source>
</evidence>
<gene>
    <name evidence="8" type="ORF">KJI95_17230</name>
</gene>
<evidence type="ECO:0000256" key="1">
    <source>
        <dbReference type="ARBA" id="ARBA00004429"/>
    </source>
</evidence>
<dbReference type="InterPro" id="IPR036259">
    <property type="entry name" value="MFS_trans_sf"/>
</dbReference>
<feature type="transmembrane region" description="Helical" evidence="6">
    <location>
        <begin position="254"/>
        <end position="272"/>
    </location>
</feature>
<evidence type="ECO:0000313" key="8">
    <source>
        <dbReference type="EMBL" id="MBT1446242.1"/>
    </source>
</evidence>
<feature type="transmembrane region" description="Helical" evidence="6">
    <location>
        <begin position="44"/>
        <end position="64"/>
    </location>
</feature>
<dbReference type="RefSeq" id="WP_214508441.1">
    <property type="nucleotide sequence ID" value="NZ_JAHEPS010000009.1"/>
</dbReference>
<feature type="transmembrane region" description="Helical" evidence="6">
    <location>
        <begin position="161"/>
        <end position="184"/>
    </location>
</feature>
<proteinExistence type="predicted"/>
<dbReference type="SUPFAM" id="SSF103473">
    <property type="entry name" value="MFS general substrate transporter"/>
    <property type="match status" value="1"/>
</dbReference>
<dbReference type="InterPro" id="IPR020846">
    <property type="entry name" value="MFS_dom"/>
</dbReference>
<keyword evidence="3 6" id="KW-0812">Transmembrane</keyword>
<dbReference type="Gene3D" id="1.20.1250.20">
    <property type="entry name" value="MFS general substrate transporter like domains"/>
    <property type="match status" value="2"/>
</dbReference>
<evidence type="ECO:0000256" key="4">
    <source>
        <dbReference type="ARBA" id="ARBA00022989"/>
    </source>
</evidence>
<dbReference type="EMBL" id="JAHEPS010000009">
    <property type="protein sequence ID" value="MBT1446242.1"/>
    <property type="molecule type" value="Genomic_DNA"/>
</dbReference>
<evidence type="ECO:0000259" key="7">
    <source>
        <dbReference type="PROSITE" id="PS50850"/>
    </source>
</evidence>
<feature type="domain" description="Major facilitator superfamily (MFS) profile" evidence="7">
    <location>
        <begin position="6"/>
        <end position="383"/>
    </location>
</feature>
<accession>A0ABS5V732</accession>
<dbReference type="Pfam" id="PF07690">
    <property type="entry name" value="MFS_1"/>
    <property type="match status" value="1"/>
</dbReference>
<feature type="transmembrane region" description="Helical" evidence="6">
    <location>
        <begin position="71"/>
        <end position="90"/>
    </location>
</feature>
<dbReference type="InterPro" id="IPR011701">
    <property type="entry name" value="MFS"/>
</dbReference>
<feature type="transmembrane region" description="Helical" evidence="6">
    <location>
        <begin position="332"/>
        <end position="354"/>
    </location>
</feature>
<evidence type="ECO:0000313" key="9">
    <source>
        <dbReference type="Proteomes" id="UP001195903"/>
    </source>
</evidence>
<feature type="transmembrane region" description="Helical" evidence="6">
    <location>
        <begin position="127"/>
        <end position="149"/>
    </location>
</feature>
<dbReference type="PANTHER" id="PTHR43702">
    <property type="entry name" value="L-FUCOSE-PROTON SYMPORTER"/>
    <property type="match status" value="1"/>
</dbReference>
<evidence type="ECO:0000256" key="6">
    <source>
        <dbReference type="SAM" id="Phobius"/>
    </source>
</evidence>
<comment type="subcellular location">
    <subcellularLocation>
        <location evidence="1">Cell inner membrane</location>
        <topology evidence="1">Multi-pass membrane protein</topology>
    </subcellularLocation>
</comment>
<feature type="transmembrane region" description="Helical" evidence="6">
    <location>
        <begin position="213"/>
        <end position="234"/>
    </location>
</feature>
<dbReference type="InterPro" id="IPR050375">
    <property type="entry name" value="MFS_TsgA-like"/>
</dbReference>
<keyword evidence="2" id="KW-1003">Cell membrane</keyword>
<feature type="transmembrane region" description="Helical" evidence="6">
    <location>
        <begin position="360"/>
        <end position="380"/>
    </location>
</feature>
<sequence length="404" mass="42833">MNNRILVLYALCTFFVISLITNSMGPIFPALIESYDIGLTLAGLFPFAFFIAYGVMSVPAGMLVEAFGEKRVMLLAFALAASGSALFYLLPTFTVAMVSLFCIGAGMSLLQVAINPLLREAAGAGHFAFFSVLAQLAFGGAATLAPMIYQHIAATSPSGGWIGMYGLFALVAALMLLLTLAVPIKRLELNQSERVGSWQKHKALFADATVRKFFFAIAAYVALEQGIANAIAVFLERYHGLDPVAVGASVVSDFWLYMTLGCLLGLGLLKFIDSQKLLLVFALGALGTFLAAVWGGSQLSVICFPLVGFFISIMWSVIFSLALNSRTEDHGAFAGILCSGIIGGALISPLVGLVTESIGSLQLGLMLLLLPLGFIAWVAASAKPLVRNITFIKTGQASEQGRVS</sequence>
<name>A0ABS5V732_9GAMM</name>
<keyword evidence="9" id="KW-1185">Reference proteome</keyword>
<dbReference type="PANTHER" id="PTHR43702:SF12">
    <property type="entry name" value="N-ACETYL GLUCOSAMINE TRANSPORTER NAGP"/>
    <property type="match status" value="1"/>
</dbReference>
<dbReference type="PROSITE" id="PS50850">
    <property type="entry name" value="MFS"/>
    <property type="match status" value="1"/>
</dbReference>
<dbReference type="Proteomes" id="UP001195903">
    <property type="component" value="Unassembled WGS sequence"/>
</dbReference>
<evidence type="ECO:0000256" key="5">
    <source>
        <dbReference type="ARBA" id="ARBA00023136"/>
    </source>
</evidence>
<keyword evidence="5 6" id="KW-0472">Membrane</keyword>
<evidence type="ECO:0000256" key="2">
    <source>
        <dbReference type="ARBA" id="ARBA00022475"/>
    </source>
</evidence>
<comment type="caution">
    <text evidence="8">The sequence shown here is derived from an EMBL/GenBank/DDBJ whole genome shotgun (WGS) entry which is preliminary data.</text>
</comment>
<reference evidence="8 9" key="1">
    <citation type="submission" date="2021-05" db="EMBL/GenBank/DDBJ databases">
        <title>Shewanella sp. JM162201.</title>
        <authorList>
            <person name="Xu S."/>
            <person name="Li A."/>
        </authorList>
    </citation>
    <scope>NUCLEOTIDE SEQUENCE [LARGE SCALE GENOMIC DNA]</scope>
    <source>
        <strain evidence="8 9">JM162201</strain>
    </source>
</reference>
<feature type="transmembrane region" description="Helical" evidence="6">
    <location>
        <begin position="277"/>
        <end position="296"/>
    </location>
</feature>
<keyword evidence="4 6" id="KW-1133">Transmembrane helix</keyword>
<feature type="transmembrane region" description="Helical" evidence="6">
    <location>
        <begin position="96"/>
        <end position="115"/>
    </location>
</feature>
<organism evidence="8 9">
    <name type="scientific">Shewanella jiangmenensis</name>
    <dbReference type="NCBI Taxonomy" id="2837387"/>
    <lineage>
        <taxon>Bacteria</taxon>
        <taxon>Pseudomonadati</taxon>
        <taxon>Pseudomonadota</taxon>
        <taxon>Gammaproteobacteria</taxon>
        <taxon>Alteromonadales</taxon>
        <taxon>Shewanellaceae</taxon>
        <taxon>Shewanella</taxon>
    </lineage>
</organism>